<evidence type="ECO:0000256" key="4">
    <source>
        <dbReference type="ARBA" id="ARBA00023136"/>
    </source>
</evidence>
<keyword evidence="4 5" id="KW-0472">Membrane</keyword>
<dbReference type="InterPro" id="IPR006694">
    <property type="entry name" value="Fatty_acid_hydroxylase"/>
</dbReference>
<evidence type="ECO:0000313" key="7">
    <source>
        <dbReference type="EMBL" id="KAL1521529.1"/>
    </source>
</evidence>
<evidence type="ECO:0000313" key="8">
    <source>
        <dbReference type="Proteomes" id="UP001515480"/>
    </source>
</evidence>
<feature type="transmembrane region" description="Helical" evidence="5">
    <location>
        <begin position="25"/>
        <end position="46"/>
    </location>
</feature>
<evidence type="ECO:0000256" key="1">
    <source>
        <dbReference type="ARBA" id="ARBA00004370"/>
    </source>
</evidence>
<proteinExistence type="predicted"/>
<dbReference type="PANTHER" id="PTHR11863">
    <property type="entry name" value="STEROL DESATURASE"/>
    <property type="match status" value="1"/>
</dbReference>
<sequence length="266" mass="30364">MAAWAQTAWHAVLEADKTVTGLADAWVPLALFLATYWAVGLGFLLIDRPWAAEIKCQPGKYVAWPMVRKIAAYVGAQHLTVYPATTWLLSGVVRRFCSFSPELPSARETVAGLVFCIFFAEVYFFHVHWALHHPRIYPYVHKVHHEFTYPIALESLYFHPVESVLNFGLGAGPMILGAHVTLLYLFTVIAVANVCIHHCGHEVPLDSPPFFGSMTHQHDYHHKVFNRNFGVIGICDWLYGTRAGYDAYHERWEQARKEKKRRTKTE</sequence>
<evidence type="ECO:0000256" key="5">
    <source>
        <dbReference type="SAM" id="Phobius"/>
    </source>
</evidence>
<dbReference type="GO" id="GO:0008610">
    <property type="term" value="P:lipid biosynthetic process"/>
    <property type="evidence" value="ECO:0007669"/>
    <property type="project" value="InterPro"/>
</dbReference>
<keyword evidence="2 5" id="KW-0812">Transmembrane</keyword>
<dbReference type="AlphaFoldDB" id="A0AB34JLK3"/>
<feature type="domain" description="Fatty acid hydroxylase" evidence="6">
    <location>
        <begin position="114"/>
        <end position="241"/>
    </location>
</feature>
<protein>
    <recommendedName>
        <fullName evidence="6">Fatty acid hydroxylase domain-containing protein</fullName>
    </recommendedName>
</protein>
<evidence type="ECO:0000256" key="2">
    <source>
        <dbReference type="ARBA" id="ARBA00022692"/>
    </source>
</evidence>
<dbReference type="InterPro" id="IPR050307">
    <property type="entry name" value="Sterol_Desaturase_Related"/>
</dbReference>
<organism evidence="7 8">
    <name type="scientific">Prymnesium parvum</name>
    <name type="common">Toxic golden alga</name>
    <dbReference type="NCBI Taxonomy" id="97485"/>
    <lineage>
        <taxon>Eukaryota</taxon>
        <taxon>Haptista</taxon>
        <taxon>Haptophyta</taxon>
        <taxon>Prymnesiophyceae</taxon>
        <taxon>Prymnesiales</taxon>
        <taxon>Prymnesiaceae</taxon>
        <taxon>Prymnesium</taxon>
    </lineage>
</organism>
<dbReference type="EMBL" id="JBGBPQ010000007">
    <property type="protein sequence ID" value="KAL1521529.1"/>
    <property type="molecule type" value="Genomic_DNA"/>
</dbReference>
<dbReference type="GO" id="GO:0016491">
    <property type="term" value="F:oxidoreductase activity"/>
    <property type="evidence" value="ECO:0007669"/>
    <property type="project" value="InterPro"/>
</dbReference>
<keyword evidence="3 5" id="KW-1133">Transmembrane helix</keyword>
<feature type="transmembrane region" description="Helical" evidence="5">
    <location>
        <begin position="110"/>
        <end position="131"/>
    </location>
</feature>
<comment type="caution">
    <text evidence="7">The sequence shown here is derived from an EMBL/GenBank/DDBJ whole genome shotgun (WGS) entry which is preliminary data.</text>
</comment>
<dbReference type="Pfam" id="PF04116">
    <property type="entry name" value="FA_hydroxylase"/>
    <property type="match status" value="1"/>
</dbReference>
<feature type="transmembrane region" description="Helical" evidence="5">
    <location>
        <begin position="174"/>
        <end position="196"/>
    </location>
</feature>
<accession>A0AB34JLK3</accession>
<reference evidence="7 8" key="1">
    <citation type="journal article" date="2024" name="Science">
        <title>Giant polyketide synthase enzymes in the biosynthesis of giant marine polyether toxins.</title>
        <authorList>
            <person name="Fallon T.R."/>
            <person name="Shende V.V."/>
            <person name="Wierzbicki I.H."/>
            <person name="Pendleton A.L."/>
            <person name="Watervoot N.F."/>
            <person name="Auber R.P."/>
            <person name="Gonzalez D.J."/>
            <person name="Wisecaver J.H."/>
            <person name="Moore B.S."/>
        </authorList>
    </citation>
    <scope>NUCLEOTIDE SEQUENCE [LARGE SCALE GENOMIC DNA]</scope>
    <source>
        <strain evidence="7 8">12B1</strain>
    </source>
</reference>
<dbReference type="GO" id="GO:0005506">
    <property type="term" value="F:iron ion binding"/>
    <property type="evidence" value="ECO:0007669"/>
    <property type="project" value="InterPro"/>
</dbReference>
<keyword evidence="8" id="KW-1185">Reference proteome</keyword>
<comment type="subcellular location">
    <subcellularLocation>
        <location evidence="1">Membrane</location>
    </subcellularLocation>
</comment>
<evidence type="ECO:0000256" key="3">
    <source>
        <dbReference type="ARBA" id="ARBA00022989"/>
    </source>
</evidence>
<dbReference type="Proteomes" id="UP001515480">
    <property type="component" value="Unassembled WGS sequence"/>
</dbReference>
<gene>
    <name evidence="7" type="ORF">AB1Y20_021188</name>
</gene>
<evidence type="ECO:0000259" key="6">
    <source>
        <dbReference type="Pfam" id="PF04116"/>
    </source>
</evidence>
<dbReference type="GO" id="GO:0016020">
    <property type="term" value="C:membrane"/>
    <property type="evidence" value="ECO:0007669"/>
    <property type="project" value="UniProtKB-SubCell"/>
</dbReference>
<name>A0AB34JLK3_PRYPA</name>